<evidence type="ECO:0000313" key="2">
    <source>
        <dbReference type="Proteomes" id="UP000181790"/>
    </source>
</evidence>
<accession>A0A1S2VGY5</accession>
<comment type="caution">
    <text evidence="1">The sequence shown here is derived from an EMBL/GenBank/DDBJ whole genome shotgun (WGS) entry which is preliminary data.</text>
</comment>
<dbReference type="OrthoDB" id="7061679at2"/>
<organism evidence="1 2">
    <name type="scientific">Arsenicibacter rosenii</name>
    <dbReference type="NCBI Taxonomy" id="1750698"/>
    <lineage>
        <taxon>Bacteria</taxon>
        <taxon>Pseudomonadati</taxon>
        <taxon>Bacteroidota</taxon>
        <taxon>Cytophagia</taxon>
        <taxon>Cytophagales</taxon>
        <taxon>Spirosomataceae</taxon>
        <taxon>Arsenicibacter</taxon>
    </lineage>
</organism>
<name>A0A1S2VGY5_9BACT</name>
<dbReference type="Proteomes" id="UP000181790">
    <property type="component" value="Unassembled WGS sequence"/>
</dbReference>
<proteinExistence type="predicted"/>
<reference evidence="1 2" key="1">
    <citation type="submission" date="2016-10" db="EMBL/GenBank/DDBJ databases">
        <title>Arsenicibacter rosenii gen. nov., sp. nov., an efficient arsenic-methylating bacterium isolated from an arsenic-contaminated paddy soil.</title>
        <authorList>
            <person name="Huang K."/>
        </authorList>
    </citation>
    <scope>NUCLEOTIDE SEQUENCE [LARGE SCALE GENOMIC DNA]</scope>
    <source>
        <strain evidence="1 2">SM-1</strain>
    </source>
</reference>
<evidence type="ECO:0000313" key="1">
    <source>
        <dbReference type="EMBL" id="OIN57148.1"/>
    </source>
</evidence>
<dbReference type="AlphaFoldDB" id="A0A1S2VGY5"/>
<protein>
    <submittedName>
        <fullName evidence="1">Uncharacterized protein</fullName>
    </submittedName>
</protein>
<sequence length="356" mass="41648">MKFDPTQLADESLRRLYEYQIIRVNEIYSSFVNHYLPQKTQRTHVFDYFVDTNLNASTGTRLGKDYIRVSSPTIYLLRSFFDHLLADDRFLSEISPSTVQIDIGTTRTPNLIIDPEDVTKVREGNLSTDQNRLLFSTTMADLCMTFISCHEVGHIVYGHTRYTRLFFKEDCLNFFDFWKRPKRIDINHAMEYDADLLAATLIVQYLEDVYRAAFKYARHAEVYAGLIKKGKLLEDITIFCILFIYALFVYLSNGAPDQDSTHPQPLVRALYIKDVMLAQMGRRHPNLDMAYLLDAMPRYWDEFDQQLGQLGFYQPESVLEKITELIDEKNNVLGKKASTIRPLWQKYSWIPSDDWS</sequence>
<dbReference type="EMBL" id="MORL01000015">
    <property type="protein sequence ID" value="OIN57148.1"/>
    <property type="molecule type" value="Genomic_DNA"/>
</dbReference>
<gene>
    <name evidence="1" type="ORF">BLX24_21600</name>
</gene>
<dbReference type="RefSeq" id="WP_071505283.1">
    <property type="nucleotide sequence ID" value="NZ_MORL01000015.1"/>
</dbReference>
<keyword evidence="2" id="KW-1185">Reference proteome</keyword>